<sequence>MIAFLCNKSRITLPVLTWRVALLSCAIGVVPMVALAQTATNAPVQLGVPSPSQSTGGDAGPDQPDYNPGGVTSTPLPPLPRQMPDQQVPGQQVPGANGESISNAAPADAGNVTTTGQAPGLIDDRQGGLGTGLWQGSSAVKLTALLPQLPAPVSEPALRDLQLRLLLTQAAGPSAAAGIDSLVPLRADRLHVMGFDDEALQLAQQRGVPGVVSDPREAVDRLWISDDKDGACKQVQAQVADEQSIEAYWRRALVYCQILQGETDRASIGLDLLREQAAGDPQTKDFITVASVLLGDTKAQGIKKPIANPDPLLAAMMKQAKLPGAAASASVRPTGVALTAAIARDGSKPLLERIQAAETAFAFGLISADELAALYQQVKAAAADTELAGADTPEHRARLYQRAQQGQMPESRLQWVTQALRDARARGDYFSAVALYAPLLAQMTPNPSLAQFAPEVARALFAAGNTDRAGFWLNLATGPGSNPQTARDAAGLRLLGRIAGLYGSRDAGTDPVADWRQASGASEAAGERLYGILAGLGDSVAGRDATSFAGGNRDIAAAAQAGRRGETVLLALIALNANGKKLAQADSAALAQSLGGLTAVGLQQDARRIGTEAAILAGL</sequence>
<feature type="region of interest" description="Disordered" evidence="1">
    <location>
        <begin position="44"/>
        <end position="124"/>
    </location>
</feature>
<accession>A0ABU5EA22</accession>
<feature type="chain" id="PRO_5045332605" evidence="2">
    <location>
        <begin position="37"/>
        <end position="619"/>
    </location>
</feature>
<keyword evidence="4" id="KW-1185">Reference proteome</keyword>
<evidence type="ECO:0000256" key="2">
    <source>
        <dbReference type="SAM" id="SignalP"/>
    </source>
</evidence>
<reference evidence="3 4" key="1">
    <citation type="journal article" date="2016" name="Antonie Van Leeuwenhoek">
        <title>Dongia soli sp. nov., isolated from soil from Dokdo, Korea.</title>
        <authorList>
            <person name="Kim D.U."/>
            <person name="Lee H."/>
            <person name="Kim H."/>
            <person name="Kim S.G."/>
            <person name="Ka J.O."/>
        </authorList>
    </citation>
    <scope>NUCLEOTIDE SEQUENCE [LARGE SCALE GENOMIC DNA]</scope>
    <source>
        <strain evidence="3 4">D78</strain>
    </source>
</reference>
<evidence type="ECO:0000313" key="3">
    <source>
        <dbReference type="EMBL" id="MDY0882455.1"/>
    </source>
</evidence>
<proteinExistence type="predicted"/>
<comment type="caution">
    <text evidence="3">The sequence shown here is derived from an EMBL/GenBank/DDBJ whole genome shotgun (WGS) entry which is preliminary data.</text>
</comment>
<evidence type="ECO:0000256" key="1">
    <source>
        <dbReference type="SAM" id="MobiDB-lite"/>
    </source>
</evidence>
<feature type="signal peptide" evidence="2">
    <location>
        <begin position="1"/>
        <end position="36"/>
    </location>
</feature>
<name>A0ABU5EA22_9PROT</name>
<keyword evidence="2" id="KW-0732">Signal</keyword>
<dbReference type="Proteomes" id="UP001279642">
    <property type="component" value="Unassembled WGS sequence"/>
</dbReference>
<gene>
    <name evidence="3" type="ORF">SMD27_06350</name>
</gene>
<feature type="compositionally biased region" description="Low complexity" evidence="1">
    <location>
        <begin position="86"/>
        <end position="95"/>
    </location>
</feature>
<protein>
    <submittedName>
        <fullName evidence="3">Uncharacterized protein</fullName>
    </submittedName>
</protein>
<organism evidence="3 4">
    <name type="scientific">Dongia soli</name>
    <dbReference type="NCBI Taxonomy" id="600628"/>
    <lineage>
        <taxon>Bacteria</taxon>
        <taxon>Pseudomonadati</taxon>
        <taxon>Pseudomonadota</taxon>
        <taxon>Alphaproteobacteria</taxon>
        <taxon>Rhodospirillales</taxon>
        <taxon>Dongiaceae</taxon>
        <taxon>Dongia</taxon>
    </lineage>
</organism>
<evidence type="ECO:0000313" key="4">
    <source>
        <dbReference type="Proteomes" id="UP001279642"/>
    </source>
</evidence>
<dbReference type="EMBL" id="JAXCLW010000001">
    <property type="protein sequence ID" value="MDY0882455.1"/>
    <property type="molecule type" value="Genomic_DNA"/>
</dbReference>
<dbReference type="RefSeq" id="WP_320507478.1">
    <property type="nucleotide sequence ID" value="NZ_JAXCLW010000001.1"/>
</dbReference>